<dbReference type="OrthoDB" id="9809702at2"/>
<evidence type="ECO:0000313" key="2">
    <source>
        <dbReference type="Proteomes" id="UP000002209"/>
    </source>
</evidence>
<dbReference type="AlphaFoldDB" id="C1A641"/>
<reference evidence="2" key="1">
    <citation type="submission" date="2006-03" db="EMBL/GenBank/DDBJ databases">
        <title>Complete genome sequence of Gemmatimonas aurantiaca T-27 that represents a novel phylum Gemmatimonadetes.</title>
        <authorList>
            <person name="Takasaki K."/>
            <person name="Ichikawa N."/>
            <person name="Miura H."/>
            <person name="Matsushita S."/>
            <person name="Watanabe Y."/>
            <person name="Oguchi A."/>
            <person name="Ankai A."/>
            <person name="Yashiro I."/>
            <person name="Takahashi M."/>
            <person name="Terui Y."/>
            <person name="Fukui S."/>
            <person name="Yokoyama H."/>
            <person name="Tanikawa S."/>
            <person name="Hanada S."/>
            <person name="Kamagata Y."/>
            <person name="Fujita N."/>
        </authorList>
    </citation>
    <scope>NUCLEOTIDE SEQUENCE [LARGE SCALE GENOMIC DNA]</scope>
    <source>
        <strain evidence="2">T-27 / DSM 14586 / JCM 11422 / NBRC 100505</strain>
    </source>
</reference>
<dbReference type="KEGG" id="gau:GAU_0659"/>
<proteinExistence type="predicted"/>
<gene>
    <name evidence="1" type="ordered locus">GAU_0659</name>
</gene>
<accession>C1A641</accession>
<sequence length="58" mass="6361">MRIQHLFQQTEEQEPLGIVIADGGRGDALPRFSAFVWGPVPEDLDVIVEPEPLAAAAY</sequence>
<evidence type="ECO:0000313" key="1">
    <source>
        <dbReference type="EMBL" id="BAH37701.1"/>
    </source>
</evidence>
<dbReference type="Proteomes" id="UP000002209">
    <property type="component" value="Chromosome"/>
</dbReference>
<dbReference type="EMBL" id="AP009153">
    <property type="protein sequence ID" value="BAH37701.1"/>
    <property type="molecule type" value="Genomic_DNA"/>
</dbReference>
<dbReference type="HOGENOM" id="CLU_2972966_0_0_0"/>
<keyword evidence="2" id="KW-1185">Reference proteome</keyword>
<name>C1A641_GEMAT</name>
<protein>
    <submittedName>
        <fullName evidence="1">Uncharacterized protein</fullName>
    </submittedName>
</protein>
<dbReference type="eggNOG" id="ENOG5031516">
    <property type="taxonomic scope" value="Bacteria"/>
</dbReference>
<organism evidence="1 2">
    <name type="scientific">Gemmatimonas aurantiaca (strain DSM 14586 / JCM 11422 / NBRC 100505 / T-27)</name>
    <dbReference type="NCBI Taxonomy" id="379066"/>
    <lineage>
        <taxon>Bacteria</taxon>
        <taxon>Pseudomonadati</taxon>
        <taxon>Gemmatimonadota</taxon>
        <taxon>Gemmatimonadia</taxon>
        <taxon>Gemmatimonadales</taxon>
        <taxon>Gemmatimonadaceae</taxon>
        <taxon>Gemmatimonas</taxon>
    </lineage>
</organism>
<dbReference type="RefSeq" id="WP_012682148.1">
    <property type="nucleotide sequence ID" value="NC_012489.1"/>
</dbReference>